<dbReference type="InterPro" id="IPR011257">
    <property type="entry name" value="DNA_glycosylase"/>
</dbReference>
<dbReference type="PANTHER" id="PTHR42944">
    <property type="entry name" value="ADENINE DNA GLYCOSYLASE"/>
    <property type="match status" value="1"/>
</dbReference>
<keyword evidence="8 14" id="KW-0227">DNA damage</keyword>
<dbReference type="SUPFAM" id="SSF55811">
    <property type="entry name" value="Nudix"/>
    <property type="match status" value="1"/>
</dbReference>
<dbReference type="PANTHER" id="PTHR42944:SF1">
    <property type="entry name" value="ADENINE DNA GLYCOSYLASE"/>
    <property type="match status" value="1"/>
</dbReference>
<dbReference type="InterPro" id="IPR044298">
    <property type="entry name" value="MIG/MutY"/>
</dbReference>
<evidence type="ECO:0000313" key="17">
    <source>
        <dbReference type="Proteomes" id="UP000481327"/>
    </source>
</evidence>
<comment type="cofactor">
    <cofactor evidence="14">
        <name>[4Fe-4S] cluster</name>
        <dbReference type="ChEBI" id="CHEBI:49883"/>
    </cofactor>
    <text evidence="14">Binds 1 [4Fe-4S] cluster.</text>
</comment>
<comment type="function">
    <text evidence="2">Adenine glycosylase active on G-A mispairs. MutY also corrects error-prone DNA synthesis past GO lesions which are due to the oxidatively damaged form of guanine: 7,8-dihydro-8-oxoguanine (8-oxo-dGTP).</text>
</comment>
<gene>
    <name evidence="16" type="ORF">F3168_13475</name>
</gene>
<keyword evidence="12" id="KW-0234">DNA repair</keyword>
<evidence type="ECO:0000256" key="4">
    <source>
        <dbReference type="ARBA" id="ARBA00012045"/>
    </source>
</evidence>
<dbReference type="Pfam" id="PF00730">
    <property type="entry name" value="HhH-GPD"/>
    <property type="match status" value="1"/>
</dbReference>
<evidence type="ECO:0000256" key="10">
    <source>
        <dbReference type="ARBA" id="ARBA00023004"/>
    </source>
</evidence>
<feature type="domain" description="HhH-GPD" evidence="15">
    <location>
        <begin position="84"/>
        <end position="232"/>
    </location>
</feature>
<comment type="similarity">
    <text evidence="3 14">Belongs to the Nth/MutY family.</text>
</comment>
<evidence type="ECO:0000256" key="1">
    <source>
        <dbReference type="ARBA" id="ARBA00000843"/>
    </source>
</evidence>
<evidence type="ECO:0000256" key="7">
    <source>
        <dbReference type="ARBA" id="ARBA00022723"/>
    </source>
</evidence>
<comment type="caution">
    <text evidence="16">The sequence shown here is derived from an EMBL/GenBank/DDBJ whole genome shotgun (WGS) entry which is preliminary data.</text>
</comment>
<dbReference type="GO" id="GO:0034039">
    <property type="term" value="F:8-oxo-7,8-dihydroguanine DNA N-glycosylase activity"/>
    <property type="evidence" value="ECO:0007669"/>
    <property type="project" value="TreeGrafter"/>
</dbReference>
<dbReference type="GO" id="GO:0006298">
    <property type="term" value="P:mismatch repair"/>
    <property type="evidence" value="ECO:0007669"/>
    <property type="project" value="TreeGrafter"/>
</dbReference>
<sequence>MPGRRWRAPGRRRGAGAASVPAVEIRVFWPLAFPCHSRRVTDSATRLLNWYAGHARTLPWRSPPGAPLPADPDWPYRVWLSEIMLQQTTVAAVQPYFTAFTARWPDVAALAAADDADVMQAWAGLGYYARARNLLACARAVVRDHGGRFPGDEAVLRSLPGIGDYTAAAVAAFGFGRHAIVIDGNVERVTTRLFAIATPLPAARAVIRSRLAALVPAAAGDFAQAMMDLAGRICTPRAPRCEACPLRPDCAAAAAGNPEEYPVKPPRRARPVRHGTTWWIEAGGAVLTVVRPARGLLGGMRALPSCDWQGKAAPPLPGDWHDLGTVSHGFTHFALQLQVLGQRLATRPALDGDWLPISQLDGAGLPTLFAKAAVLARSQPDRMEAR</sequence>
<dbReference type="Gene3D" id="1.10.340.30">
    <property type="entry name" value="Hypothetical protein, domain 2"/>
    <property type="match status" value="1"/>
</dbReference>
<dbReference type="CDD" id="cd03431">
    <property type="entry name" value="NUDIX_DNA_Glycosylase_C-MutY"/>
    <property type="match status" value="1"/>
</dbReference>
<dbReference type="Gene3D" id="1.10.1670.10">
    <property type="entry name" value="Helix-hairpin-Helix base-excision DNA repair enzymes (C-terminal)"/>
    <property type="match status" value="1"/>
</dbReference>
<dbReference type="InterPro" id="IPR029119">
    <property type="entry name" value="MutY_C"/>
</dbReference>
<dbReference type="Gene3D" id="3.90.79.10">
    <property type="entry name" value="Nucleoside Triphosphate Pyrophosphohydrolase"/>
    <property type="match status" value="1"/>
</dbReference>
<evidence type="ECO:0000256" key="13">
    <source>
        <dbReference type="ARBA" id="ARBA00023295"/>
    </source>
</evidence>
<dbReference type="EMBL" id="WIOL01000006">
    <property type="protein sequence ID" value="MQT18265.1"/>
    <property type="molecule type" value="Genomic_DNA"/>
</dbReference>
<evidence type="ECO:0000256" key="14">
    <source>
        <dbReference type="RuleBase" id="RU365096"/>
    </source>
</evidence>
<comment type="catalytic activity">
    <reaction evidence="1 14">
        <text>Hydrolyzes free adenine bases from 7,8-dihydro-8-oxoguanine:adenine mismatched double-stranded DNA, leaving an apurinic site.</text>
        <dbReference type="EC" id="3.2.2.31"/>
    </reaction>
</comment>
<keyword evidence="7" id="KW-0479">Metal-binding</keyword>
<dbReference type="SMART" id="SM00525">
    <property type="entry name" value="FES"/>
    <property type="match status" value="1"/>
</dbReference>
<name>A0A7C9KXW3_9SPHN</name>
<dbReference type="GO" id="GO:0046872">
    <property type="term" value="F:metal ion binding"/>
    <property type="evidence" value="ECO:0007669"/>
    <property type="project" value="UniProtKB-UniRule"/>
</dbReference>
<proteinExistence type="inferred from homology"/>
<dbReference type="Proteomes" id="UP000481327">
    <property type="component" value="Unassembled WGS sequence"/>
</dbReference>
<keyword evidence="6" id="KW-0004">4Fe-4S</keyword>
<dbReference type="CDD" id="cd00056">
    <property type="entry name" value="ENDO3c"/>
    <property type="match status" value="1"/>
</dbReference>
<dbReference type="OrthoDB" id="9802365at2"/>
<dbReference type="InterPro" id="IPR015797">
    <property type="entry name" value="NUDIX_hydrolase-like_dom_sf"/>
</dbReference>
<dbReference type="EC" id="3.2.2.31" evidence="4 14"/>
<evidence type="ECO:0000256" key="12">
    <source>
        <dbReference type="ARBA" id="ARBA00023204"/>
    </source>
</evidence>
<dbReference type="GO" id="GO:0000701">
    <property type="term" value="F:purine-specific mismatch base pair DNA N-glycosylase activity"/>
    <property type="evidence" value="ECO:0007669"/>
    <property type="project" value="UniProtKB-EC"/>
</dbReference>
<dbReference type="AlphaFoldDB" id="A0A7C9KXW3"/>
<evidence type="ECO:0000256" key="2">
    <source>
        <dbReference type="ARBA" id="ARBA00002933"/>
    </source>
</evidence>
<dbReference type="SMART" id="SM00478">
    <property type="entry name" value="ENDO3c"/>
    <property type="match status" value="1"/>
</dbReference>
<accession>A0A7C9KXW3</accession>
<keyword evidence="10 14" id="KW-0408">Iron</keyword>
<dbReference type="PROSITE" id="PS01155">
    <property type="entry name" value="ENDONUCLEASE_III_2"/>
    <property type="match status" value="1"/>
</dbReference>
<evidence type="ECO:0000313" key="16">
    <source>
        <dbReference type="EMBL" id="MQT18265.1"/>
    </source>
</evidence>
<dbReference type="InterPro" id="IPR023170">
    <property type="entry name" value="HhH_base_excis_C"/>
</dbReference>
<dbReference type="GO" id="GO:0051539">
    <property type="term" value="F:4 iron, 4 sulfur cluster binding"/>
    <property type="evidence" value="ECO:0007669"/>
    <property type="project" value="UniProtKB-UniRule"/>
</dbReference>
<evidence type="ECO:0000256" key="6">
    <source>
        <dbReference type="ARBA" id="ARBA00022485"/>
    </source>
</evidence>
<dbReference type="Pfam" id="PF14815">
    <property type="entry name" value="NUDIX_4"/>
    <property type="match status" value="1"/>
</dbReference>
<evidence type="ECO:0000256" key="8">
    <source>
        <dbReference type="ARBA" id="ARBA00022763"/>
    </source>
</evidence>
<keyword evidence="13 14" id="KW-0326">Glycosidase</keyword>
<organism evidence="16 17">
    <name type="scientific">Sandarakinorhabdus fusca</name>
    <dbReference type="NCBI Taxonomy" id="1439888"/>
    <lineage>
        <taxon>Bacteria</taxon>
        <taxon>Pseudomonadati</taxon>
        <taxon>Pseudomonadota</taxon>
        <taxon>Alphaproteobacteria</taxon>
        <taxon>Sphingomonadales</taxon>
        <taxon>Sphingosinicellaceae</taxon>
        <taxon>Sandarakinorhabdus</taxon>
    </lineage>
</organism>
<dbReference type="GO" id="GO:0032357">
    <property type="term" value="F:oxidized purine DNA binding"/>
    <property type="evidence" value="ECO:0007669"/>
    <property type="project" value="TreeGrafter"/>
</dbReference>
<reference evidence="16 17" key="1">
    <citation type="submission" date="2019-09" db="EMBL/GenBank/DDBJ databases">
        <title>Polymorphobacter sp. isolated from a lake in China.</title>
        <authorList>
            <person name="Liu Z."/>
        </authorList>
    </citation>
    <scope>NUCLEOTIDE SEQUENCE [LARGE SCALE GENOMIC DNA]</scope>
    <source>
        <strain evidence="16 17">D40P</strain>
    </source>
</reference>
<keyword evidence="17" id="KW-1185">Reference proteome</keyword>
<dbReference type="InterPro" id="IPR003265">
    <property type="entry name" value="HhH-GPD_domain"/>
</dbReference>
<keyword evidence="11" id="KW-0411">Iron-sulfur</keyword>
<evidence type="ECO:0000256" key="5">
    <source>
        <dbReference type="ARBA" id="ARBA00022023"/>
    </source>
</evidence>
<dbReference type="SUPFAM" id="SSF48150">
    <property type="entry name" value="DNA-glycosylase"/>
    <property type="match status" value="1"/>
</dbReference>
<dbReference type="InterPro" id="IPR003651">
    <property type="entry name" value="Endonuclease3_FeS-loop_motif"/>
</dbReference>
<evidence type="ECO:0000256" key="3">
    <source>
        <dbReference type="ARBA" id="ARBA00008343"/>
    </source>
</evidence>
<dbReference type="InterPro" id="IPR004036">
    <property type="entry name" value="Endonuclease-III-like_CS2"/>
</dbReference>
<evidence type="ECO:0000259" key="15">
    <source>
        <dbReference type="SMART" id="SM00478"/>
    </source>
</evidence>
<keyword evidence="9" id="KW-0378">Hydrolase</keyword>
<dbReference type="GO" id="GO:0035485">
    <property type="term" value="F:adenine/guanine mispair binding"/>
    <property type="evidence" value="ECO:0007669"/>
    <property type="project" value="TreeGrafter"/>
</dbReference>
<evidence type="ECO:0000256" key="9">
    <source>
        <dbReference type="ARBA" id="ARBA00022801"/>
    </source>
</evidence>
<evidence type="ECO:0000256" key="11">
    <source>
        <dbReference type="ARBA" id="ARBA00023014"/>
    </source>
</evidence>
<protein>
    <recommendedName>
        <fullName evidence="5 14">Adenine DNA glycosylase</fullName>
        <ecNumber evidence="4 14">3.2.2.31</ecNumber>
    </recommendedName>
</protein>
<dbReference type="GO" id="GO:0006284">
    <property type="term" value="P:base-excision repair"/>
    <property type="evidence" value="ECO:0007669"/>
    <property type="project" value="UniProtKB-UniRule"/>
</dbReference>